<name>A0A0J1B789_RHOIS</name>
<gene>
    <name evidence="1" type="ORF">RISK_005412</name>
</gene>
<dbReference type="EMBL" id="LECT01000044">
    <property type="protein sequence ID" value="KLU02346.1"/>
    <property type="molecule type" value="Genomic_DNA"/>
</dbReference>
<sequence>MIHTVFEVGQEMAVMMGQHYMPSERMLVAKAASDLGETEQTSALIDASGVAVGSPFDLAPPCIVWRSGRPRCWAPIGGH</sequence>
<dbReference type="Proteomes" id="UP000036367">
    <property type="component" value="Unassembled WGS sequence"/>
</dbReference>
<evidence type="ECO:0000313" key="2">
    <source>
        <dbReference type="Proteomes" id="UP000036367"/>
    </source>
</evidence>
<dbReference type="RefSeq" id="WP_150122676.1">
    <property type="nucleotide sequence ID" value="NZ_LECT01000044.1"/>
</dbReference>
<dbReference type="STRING" id="595434.RISK_005412"/>
<dbReference type="AlphaFoldDB" id="A0A0J1B789"/>
<evidence type="ECO:0000313" key="1">
    <source>
        <dbReference type="EMBL" id="KLU02346.1"/>
    </source>
</evidence>
<comment type="caution">
    <text evidence="1">The sequence shown here is derived from an EMBL/GenBank/DDBJ whole genome shotgun (WGS) entry which is preliminary data.</text>
</comment>
<protein>
    <submittedName>
        <fullName evidence="1">Uncharacterized protein</fullName>
    </submittedName>
</protein>
<dbReference type="PATRIC" id="fig|595434.4.peg.5142"/>
<organism evidence="1 2">
    <name type="scientific">Rhodopirellula islandica</name>
    <dbReference type="NCBI Taxonomy" id="595434"/>
    <lineage>
        <taxon>Bacteria</taxon>
        <taxon>Pseudomonadati</taxon>
        <taxon>Planctomycetota</taxon>
        <taxon>Planctomycetia</taxon>
        <taxon>Pirellulales</taxon>
        <taxon>Pirellulaceae</taxon>
        <taxon>Rhodopirellula</taxon>
    </lineage>
</organism>
<reference evidence="1" key="1">
    <citation type="submission" date="2015-05" db="EMBL/GenBank/DDBJ databases">
        <title>Permanent draft genome of Rhodopirellula islandicus K833.</title>
        <authorList>
            <person name="Kizina J."/>
            <person name="Richter M."/>
            <person name="Glockner F.O."/>
            <person name="Harder J."/>
        </authorList>
    </citation>
    <scope>NUCLEOTIDE SEQUENCE [LARGE SCALE GENOMIC DNA]</scope>
    <source>
        <strain evidence="1">K833</strain>
    </source>
</reference>
<proteinExistence type="predicted"/>
<accession>A0A0J1B789</accession>
<keyword evidence="2" id="KW-1185">Reference proteome</keyword>